<evidence type="ECO:0000256" key="1">
    <source>
        <dbReference type="SAM" id="MobiDB-lite"/>
    </source>
</evidence>
<feature type="compositionally biased region" description="Basic residues" evidence="1">
    <location>
        <begin position="27"/>
        <end position="39"/>
    </location>
</feature>
<proteinExistence type="predicted"/>
<gene>
    <name evidence="2" type="ordered locus">Krad_2266</name>
</gene>
<feature type="region of interest" description="Disordered" evidence="1">
    <location>
        <begin position="17"/>
        <end position="46"/>
    </location>
</feature>
<sequence>MGLSAALSEWLGERSGTFLMPADPRSGHPHRTSRRRRTRLNADSLSREHLGSRVRITRQYGYGPHSVLGELKRIAHGQETTGLDLNVLGEDLHVEVEADDEVEVLTSGG</sequence>
<evidence type="ECO:0000313" key="3">
    <source>
        <dbReference type="Proteomes" id="UP000001116"/>
    </source>
</evidence>
<organism evidence="2 3">
    <name type="scientific">Kineococcus radiotolerans (strain ATCC BAA-149 / DSM 14245 / SRS30216)</name>
    <dbReference type="NCBI Taxonomy" id="266940"/>
    <lineage>
        <taxon>Bacteria</taxon>
        <taxon>Bacillati</taxon>
        <taxon>Actinomycetota</taxon>
        <taxon>Actinomycetes</taxon>
        <taxon>Kineosporiales</taxon>
        <taxon>Kineosporiaceae</taxon>
        <taxon>Kineococcus</taxon>
    </lineage>
</organism>
<dbReference type="KEGG" id="kra:Krad_2266"/>
<keyword evidence="3" id="KW-1185">Reference proteome</keyword>
<name>A6WAA8_KINRD</name>
<dbReference type="AlphaFoldDB" id="A6WAA8"/>
<reference evidence="3" key="1">
    <citation type="journal article" date="2008" name="PLoS ONE">
        <title>Survival in nuclear waste, extreme resistance, and potential applications gleaned from the genome sequence of Kineococcus radiotolerans SRS30216.</title>
        <authorList>
            <person name="Bagwell C.E."/>
            <person name="Bhat S."/>
            <person name="Hawkins G.M."/>
            <person name="Smith B.W."/>
            <person name="Biswas T."/>
            <person name="Hoover T.R."/>
            <person name="Saunders E."/>
            <person name="Han C.S."/>
            <person name="Tsodikov O.V."/>
            <person name="Shimkets L.J."/>
        </authorList>
    </citation>
    <scope>NUCLEOTIDE SEQUENCE [LARGE SCALE GENOMIC DNA]</scope>
    <source>
        <strain evidence="3">ATCC BAA-149 / DSM 14245 / SRS30216</strain>
    </source>
</reference>
<dbReference type="STRING" id="266940.Krad_2266"/>
<accession>A6WAA8</accession>
<dbReference type="EMBL" id="CP000750">
    <property type="protein sequence ID" value="ABS03747.1"/>
    <property type="molecule type" value="Genomic_DNA"/>
</dbReference>
<evidence type="ECO:0000313" key="2">
    <source>
        <dbReference type="EMBL" id="ABS03747.1"/>
    </source>
</evidence>
<protein>
    <submittedName>
        <fullName evidence="2">Uncharacterized protein</fullName>
    </submittedName>
</protein>
<dbReference type="HOGENOM" id="CLU_2180328_0_0_11"/>
<dbReference type="Proteomes" id="UP000001116">
    <property type="component" value="Chromosome"/>
</dbReference>